<dbReference type="SUPFAM" id="SSF51120">
    <property type="entry name" value="beta-Roll"/>
    <property type="match status" value="3"/>
</dbReference>
<organism evidence="6 7">
    <name type="scientific">Providencia rettgeri</name>
    <dbReference type="NCBI Taxonomy" id="587"/>
    <lineage>
        <taxon>Bacteria</taxon>
        <taxon>Pseudomonadati</taxon>
        <taxon>Pseudomonadota</taxon>
        <taxon>Gammaproteobacteria</taxon>
        <taxon>Enterobacterales</taxon>
        <taxon>Morganellaceae</taxon>
        <taxon>Providencia</taxon>
    </lineage>
</organism>
<dbReference type="PANTHER" id="PTHR38340">
    <property type="entry name" value="S-LAYER PROTEIN"/>
    <property type="match status" value="1"/>
</dbReference>
<dbReference type="SUPFAM" id="SSF81298">
    <property type="entry name" value="Adenylylcyclase toxin (the edema factor)"/>
    <property type="match status" value="1"/>
</dbReference>
<dbReference type="Proteomes" id="UP001162044">
    <property type="component" value="Unassembled WGS sequence"/>
</dbReference>
<sequence length="2856" mass="323245">MKENDQTINFMQYNLYNYINAPKNKTFFINMMTEYGINHSQSPGYCYGLTNEFLIYEINNKGADYIQQLNYLYDIINFDSEGLSAIDKVKYDALKMHAQVLLNDYIYGFIKIQGIHNNSLRNKTYFDSLAYDEINNRVFRDYLNDIIDKNFNKAVNENKKDKVYYQYLYESQKIKLKEYINALYVGEDFFNTKEGEIISSDPIFLKLKDRFIRGGEVLGNKYSVSDANFFIDSISESVNRDNYLKLELINKKRGVQGNNIHQNYSFNTLKGTTVKRFKDVVIGHTAKNKTPLYYQLILGNHVVVVSAKYNNKNKSWEYKFFDPNYGVAMINKQVDFFSYLDSHIKKIAKESKIPIFENDYNIAVSEFVKNGNSGIDFKKINNTSLKITENVLLAERGITYQKKGSKCKIIYKEFNPENCLLKIKVVTGSTEFIAYTDILDGQDLYTRIINNPETIAKINKDVFISQDGYKIYSINKNFDIKTFENINKSHNNQNIARDYIRTNLHLKPLSSNEPKAITGIPENHQRAITQVANDYNVIIGMRPIDYKSTSLIASGLYGSKGLMIKGKSSDWGPHSGFIPILQQFAKKSGRDEQEKYNGYITQSIEQGHAKPVILEVTHERMNELLKYGAVTSLEDIGRGDHIRRTTAKVDNVPHSFILNNITRGETKLWQVFYQSGHKTAPFLVVGDPKTGKAMTADYDLFSVIYPVSELEHYVKVSEMPSWQEWKASVNYDELTNEQKKLYHNEAEYNKREGKDNGITNAKIKEINQELNKKLERPIGLELVHHGADDANPGSVMKDNFPITFFLPDKLKGKNKLSGTRQSIGTYFQMNSSGAVIINDVESLSNFQQLLINEGYRAPLNANWREGEYAEYFNPKRKISDSYINASREIQRKKSIPIAVRNFIEGKETQSGYIDNIENNFGKPFAKLEWQPHHQLTVLLEKIALKEISIQDINKTDHAYLLTYFSDGNGNIDIKKLKIAVSDPLVNRKLNEYLSQNAETNILSLELLLEPSISSSYQQQASDIQALLIAIKNDLSILNHLSERSQNILMKLFPAGDRIDKGKILELVTDNHKLISFNNRLNEFSELSSANFIGENAPFKKYSFTEAFYFYEQSQAQRLAQFNQQLMYGNKVELLNHGVIRSGSQNRDMDQTLGGTYAIEFYLADGHLARDFIERKSQIEQAIVKNTSTSAERSLLKKMEQYSQYINIEVHKNGISIADQPIGNLFSAVTDTNNVIIFLKGKSVTYTVTHVQRNGGYEISLFDPQGIQLSVKNRSSQQAQQQFQRKIKHYFSENLQLSNGEFRADFQFIDLDSTGFKTVLSSMRNQRQTIIDQAEFTLPKNRWVTLNGEKIAFAKLQQLGATIKGKPISLGDLKSIDLHNKIRFSPDKLAMYFTLMEGGKEDLAFIKVFHEQLKSADIHQLVERQVNFAESGVLKRQFKYLANNVDAQQETIAPSTLAKVRQAGHKLPQFQRIANRAGQLMGATGAIQSLISAYAILDKLDNPDLSDEEIKELEKQFYLLAASALFNYGDMIVQPMLLNIASGKGATSLVRARIATGTVVIFNLVGMGIDIYQAYDSLSKLDSVTDPKQRQDLIVNASFSIASAVINGVTVIGILVGSSTIPVAGLVIGGILLVGGWIYSGVRAVENIKQVIDIDWDRELEEGIRGALGLDPTLRSQQEMNIQHYINAFKEQDWHMDLALFENNILQAGFAHHLSIIEKPTYENEPKYYLVDNYGNYFYGKLGNLYMGAGDTSVRFVRKGAPTFTADEIDFILKNKIVGTTAWFKNLKVLYEKMGWSIRHNFRFQSKEKAVFDLKNIGSIATHERYSLNSAYKSPLFEAFKARHQILDNELSLPLQYQLINSNPEQISFYSKKTEFGVLGQHMLRENERAFSEHIVNNSQRTALYIENTNSEGTSWNTANGNDVVIGKKVQKNAFQVLSGEKYFAGGDESDLFFIRDSCLASLTSREDNKPTKYLDGQGGQDIVIIDNLPDGYRVSVDLNENRLHYQRGGDHPFIPVAHLQNMENVMVRGNSNDHLQGNDTANILDGGLGKDILEGKEGDDKLILTQGIAAGGDGNDNYHIRRYEWLEHVDDLYLTERYFDRKEKAVKTRKSLNPSYTEGSHQFQAKVVIKESNYLQSRVTLEYFLDEIKHVQIDGNNLVLTLKQPKSSIDGHFFQHVESEVTIVLENVQDAALKAPHHGYQLQTLDGWVMTTVKDEKHPNQYFSLTYVQESDQLPSTNGKSVKIDESAGVITINQSRHYKKPTWGWFIPIGYAEQLTYRGNSENNVLPLIKLGSHIEVSHGIDTYQIVQGKEEYGEVEFDFSKVNDSFTDKDSLCLLLPTENGYSLYKDDGQLYSVDKFGQKKLAIKFSNVGNKISNAVLIQDKHSNLFKVNLQANRLSPVNPVKESSTSDDEIILPIGYLSEKHVIDGQSGDDTIINKGLESYVLLGGDGDDNLKASAGNNILYGGAGDNSISGGSGDDLLLSSQGNDELLGGVGDDHYIIDGNQPSKVYIKDQIGNNHIHLINFKHQPTEKSDTEYQFYESSAGKLVKIKVSIDDGEGKFNIHHYERLDEKFNCSTSHGMTPLVNYLSEKLHKAKQSGEFTTWKPIDELTSTLNGVVANDGARPLNLTLKDDGIVLQQDCTRNNWLIDTLAGNDNVMDMSQQGRIIKGGSGNDKLITLGGENVLYGGQGNDVLLAQGMHQDVLISLNGEDQLTGTQGDDLYIISGHGKGDVKITDVEGRNQVVLIDFNTEEVSYKQLSAKVAETTYRSKSGRQVTLSHNNHVGSMHSVMQVRHFNNYKELSKQHIEQTIDRLVQLLVEERIDYERNLDLSITNDNYQKNWGAVQITERFLSHLK</sequence>
<evidence type="ECO:0000313" key="7">
    <source>
        <dbReference type="Proteomes" id="UP001162044"/>
    </source>
</evidence>
<feature type="transmembrane region" description="Helical" evidence="4">
    <location>
        <begin position="1622"/>
        <end position="1641"/>
    </location>
</feature>
<comment type="caution">
    <text evidence="6">The sequence shown here is derived from an EMBL/GenBank/DDBJ whole genome shotgun (WGS) entry which is preliminary data.</text>
</comment>
<evidence type="ECO:0000256" key="4">
    <source>
        <dbReference type="SAM" id="Phobius"/>
    </source>
</evidence>
<feature type="domain" description="Anthrax toxin edema factor central" evidence="5">
    <location>
        <begin position="517"/>
        <end position="643"/>
    </location>
</feature>
<evidence type="ECO:0000313" key="6">
    <source>
        <dbReference type="EMBL" id="MDH2304938.1"/>
    </source>
</evidence>
<dbReference type="InterPro" id="IPR035099">
    <property type="entry name" value="Anthrax_toxin_C-terminal"/>
</dbReference>
<dbReference type="GO" id="GO:0008294">
    <property type="term" value="F:calcium- and calmodulin-responsive adenylate cyclase activity"/>
    <property type="evidence" value="ECO:0007669"/>
    <property type="project" value="InterPro"/>
</dbReference>
<dbReference type="InterPro" id="IPR018511">
    <property type="entry name" value="Hemolysin-typ_Ca-bd_CS"/>
</dbReference>
<dbReference type="Pfam" id="PF00353">
    <property type="entry name" value="HemolysinCabind"/>
    <property type="match status" value="3"/>
</dbReference>
<comment type="subcellular location">
    <subcellularLocation>
        <location evidence="1">Secreted</location>
    </subcellularLocation>
</comment>
<accession>A0AB35LB42</accession>
<feature type="transmembrane region" description="Helical" evidence="4">
    <location>
        <begin position="1516"/>
        <end position="1539"/>
    </location>
</feature>
<reference evidence="6" key="1">
    <citation type="submission" date="2023-04" db="EMBL/GenBank/DDBJ databases">
        <authorList>
            <person name="Li W."/>
        </authorList>
    </citation>
    <scope>NUCLEOTIDE SEQUENCE</scope>
    <source>
        <strain evidence="6">QITACRE101</strain>
    </source>
</reference>
<dbReference type="InterPro" id="IPR005165">
    <property type="entry name" value="Anthrax_toxin_edema_cen"/>
</dbReference>
<feature type="transmembrane region" description="Helical" evidence="4">
    <location>
        <begin position="1592"/>
        <end position="1615"/>
    </location>
</feature>
<protein>
    <submittedName>
        <fullName evidence="6">Anthrax toxin-like adenylyl cyclase domain-containing protein</fullName>
    </submittedName>
</protein>
<feature type="transmembrane region" description="Helical" evidence="4">
    <location>
        <begin position="1551"/>
        <end position="1572"/>
    </location>
</feature>
<dbReference type="GO" id="GO:0005576">
    <property type="term" value="C:extracellular region"/>
    <property type="evidence" value="ECO:0007669"/>
    <property type="project" value="UniProtKB-SubCell"/>
</dbReference>
<keyword evidence="4" id="KW-0812">Transmembrane</keyword>
<dbReference type="CDD" id="cd20494">
    <property type="entry name" value="C58_RtxA"/>
    <property type="match status" value="1"/>
</dbReference>
<keyword evidence="4" id="KW-1133">Transmembrane helix</keyword>
<dbReference type="PROSITE" id="PS00330">
    <property type="entry name" value="HEMOLYSIN_CALCIUM"/>
    <property type="match status" value="1"/>
</dbReference>
<dbReference type="InterPro" id="IPR037017">
    <property type="entry name" value="Anthrax_toxin_edema_cen_sf"/>
</dbReference>
<gene>
    <name evidence="6" type="ORF">QDQ51_05835</name>
</gene>
<dbReference type="EMBL" id="JARVQW010000002">
    <property type="protein sequence ID" value="MDH2304938.1"/>
    <property type="molecule type" value="Genomic_DNA"/>
</dbReference>
<evidence type="ECO:0000259" key="5">
    <source>
        <dbReference type="Pfam" id="PF03497"/>
    </source>
</evidence>
<dbReference type="Gene3D" id="3.90.1760.10">
    <property type="entry name" value="Anthrax toxin, edema factor, central domain"/>
    <property type="match status" value="1"/>
</dbReference>
<evidence type="ECO:0000256" key="3">
    <source>
        <dbReference type="ARBA" id="ARBA00022837"/>
    </source>
</evidence>
<proteinExistence type="predicted"/>
<name>A0AB35LB42_PRORE</name>
<dbReference type="InterPro" id="IPR001343">
    <property type="entry name" value="Hemolysn_Ca-bd"/>
</dbReference>
<evidence type="ECO:0000256" key="1">
    <source>
        <dbReference type="ARBA" id="ARBA00004613"/>
    </source>
</evidence>
<dbReference type="Gene3D" id="2.150.10.10">
    <property type="entry name" value="Serralysin-like metalloprotease, C-terminal"/>
    <property type="match status" value="3"/>
</dbReference>
<dbReference type="PRINTS" id="PR00313">
    <property type="entry name" value="CABNDNGRPT"/>
</dbReference>
<dbReference type="InterPro" id="IPR011049">
    <property type="entry name" value="Serralysin-like_metalloprot_C"/>
</dbReference>
<keyword evidence="4" id="KW-0472">Membrane</keyword>
<evidence type="ECO:0000256" key="2">
    <source>
        <dbReference type="ARBA" id="ARBA00022525"/>
    </source>
</evidence>
<dbReference type="PANTHER" id="PTHR38340:SF1">
    <property type="entry name" value="S-LAYER PROTEIN"/>
    <property type="match status" value="1"/>
</dbReference>
<reference evidence="6" key="2">
    <citation type="submission" date="2023-10" db="EMBL/GenBank/DDBJ databases">
        <title>Analysis of Resistance Genes of Carbapenem-resistant Providencia rettgeri.</title>
        <authorList>
            <person name="Liu M."/>
        </authorList>
    </citation>
    <scope>NUCLEOTIDE SEQUENCE</scope>
    <source>
        <strain evidence="6">QITACRE101</strain>
    </source>
</reference>
<keyword evidence="2" id="KW-0964">Secreted</keyword>
<keyword evidence="3" id="KW-0106">Calcium</keyword>
<dbReference type="RefSeq" id="WP_279776539.1">
    <property type="nucleotide sequence ID" value="NZ_JARVQW010000002.1"/>
</dbReference>
<dbReference type="InterPro" id="IPR050557">
    <property type="entry name" value="RTX_toxin/Mannuronan_C5-epim"/>
</dbReference>
<dbReference type="Pfam" id="PF03497">
    <property type="entry name" value="Anthrax_toxA"/>
    <property type="match status" value="1"/>
</dbReference>
<dbReference type="GO" id="GO:0005509">
    <property type="term" value="F:calcium ion binding"/>
    <property type="evidence" value="ECO:0007669"/>
    <property type="project" value="InterPro"/>
</dbReference>